<dbReference type="PANTHER" id="PTHR32552:SF81">
    <property type="entry name" value="TONB-DEPENDENT OUTER MEMBRANE RECEPTOR"/>
    <property type="match status" value="1"/>
</dbReference>
<dbReference type="Pfam" id="PF07715">
    <property type="entry name" value="Plug"/>
    <property type="match status" value="1"/>
</dbReference>
<dbReference type="AlphaFoldDB" id="A0A829YED6"/>
<keyword evidence="2 11" id="KW-0813">Transport</keyword>
<keyword evidence="14" id="KW-0732">Signal</keyword>
<feature type="signal peptide" evidence="14">
    <location>
        <begin position="1"/>
        <end position="32"/>
    </location>
</feature>
<evidence type="ECO:0000256" key="1">
    <source>
        <dbReference type="ARBA" id="ARBA00004571"/>
    </source>
</evidence>
<evidence type="ECO:0000256" key="3">
    <source>
        <dbReference type="ARBA" id="ARBA00022452"/>
    </source>
</evidence>
<keyword evidence="18" id="KW-1185">Reference proteome</keyword>
<evidence type="ECO:0000256" key="7">
    <source>
        <dbReference type="ARBA" id="ARBA00023065"/>
    </source>
</evidence>
<feature type="chain" id="PRO_5032578013" evidence="14">
    <location>
        <begin position="33"/>
        <end position="748"/>
    </location>
</feature>
<evidence type="ECO:0000256" key="9">
    <source>
        <dbReference type="ARBA" id="ARBA00023136"/>
    </source>
</evidence>
<evidence type="ECO:0000256" key="10">
    <source>
        <dbReference type="ARBA" id="ARBA00023237"/>
    </source>
</evidence>
<proteinExistence type="inferred from homology"/>
<feature type="domain" description="TonB-dependent receptor plug" evidence="16">
    <location>
        <begin position="55"/>
        <end position="164"/>
    </location>
</feature>
<accession>A0A829YED6</accession>
<dbReference type="Proteomes" id="UP000445000">
    <property type="component" value="Unassembled WGS sequence"/>
</dbReference>
<dbReference type="InterPro" id="IPR012910">
    <property type="entry name" value="Plug_dom"/>
</dbReference>
<dbReference type="Gene3D" id="2.40.170.20">
    <property type="entry name" value="TonB-dependent receptor, beta-barrel domain"/>
    <property type="match status" value="1"/>
</dbReference>
<keyword evidence="10 11" id="KW-0998">Cell outer membrane</keyword>
<protein>
    <submittedName>
        <fullName evidence="17">TonB-dependent receptor</fullName>
    </submittedName>
</protein>
<evidence type="ECO:0000256" key="5">
    <source>
        <dbReference type="ARBA" id="ARBA00022692"/>
    </source>
</evidence>
<dbReference type="PROSITE" id="PS52016">
    <property type="entry name" value="TONB_DEPENDENT_REC_3"/>
    <property type="match status" value="1"/>
</dbReference>
<dbReference type="EMBL" id="BLJN01000003">
    <property type="protein sequence ID" value="GFE81654.1"/>
    <property type="molecule type" value="Genomic_DNA"/>
</dbReference>
<keyword evidence="4" id="KW-0410">Iron transport</keyword>
<dbReference type="CDD" id="cd01347">
    <property type="entry name" value="ligand_gated_channel"/>
    <property type="match status" value="1"/>
</dbReference>
<reference evidence="18" key="1">
    <citation type="submission" date="2020-01" db="EMBL/GenBank/DDBJ databases">
        <title>'Steroidobacter agaridevorans' sp. nov., agar-degrading bacteria isolated from rhizosphere soils.</title>
        <authorList>
            <person name="Ikenaga M."/>
            <person name="Kataoka M."/>
            <person name="Murouchi A."/>
            <person name="Katsuragi S."/>
            <person name="Sakai M."/>
        </authorList>
    </citation>
    <scope>NUCLEOTIDE SEQUENCE [LARGE SCALE GENOMIC DNA]</scope>
    <source>
        <strain evidence="18">YU21-B</strain>
    </source>
</reference>
<evidence type="ECO:0000256" key="8">
    <source>
        <dbReference type="ARBA" id="ARBA00023077"/>
    </source>
</evidence>
<evidence type="ECO:0000256" key="12">
    <source>
        <dbReference type="RuleBase" id="RU003357"/>
    </source>
</evidence>
<gene>
    <name evidence="17" type="ORF">GCM10011487_36540</name>
</gene>
<keyword evidence="3 11" id="KW-1134">Transmembrane beta strand</keyword>
<comment type="similarity">
    <text evidence="11 12">Belongs to the TonB-dependent receptor family.</text>
</comment>
<sequence length="748" mass="83680">MGYIMQLPLRFRPSLRRLTPALCLLAGVQVDAAADPQEPTIDEVVVTAQRRSESIQDVPIAITAVGEQTLRDQNVNGIEDYFALTPNVSFRSNGSRDRKDLSMRGISNQLNPYANVRPATYAFYIDEFNVVAGTSNPQIVDLERIEVLRGPQGTYFGRNAVGGAINVITKKPDNAWYGEIGLDYSSYDTRSGHGVVNIPVVDGVFAIRASGQIEESDGWIENINPVGGGNDYDYKTGRVQARLTPNDRLTWDFSYSYSDEETGMRVGVPTGFITATWRAVYYGNQPGNITDPDGVGFYPENDDRVNFNRPQSVGSEYKYYSTRAVYEFDTMALTAVAGRIESDLFNYGDVDGGSHDFYYEDLLLNRESTSGELRLQSLGTKTLEWSIGASIGKDEGTMDQSTYHGRESPQRMPEGTETTGDDSVASSKYWAVFGQATWRFADHWHMVLGGRYSYEEIDTYAVTRSNLVVTGINDRTVDFDDFSPRFTVGWEPAANVLVYATASRGFKSGGTQSSNNINLSNEFKPEILWNYEAGLKLDLLDRRLRLDGTLFYMDWKDVQQVIRFQYLDNGAIRAVSGIANAAKARSYGAELSADAAVTERFKLSAQLGYLRANYEDYPAALIDGQVLDLSGKPLVDAPKWTAGMQGQYTMPISSTFDAFARAEWNYRAETLSNPYVYRYHVWPFIAPSYDVTNLRVGVEGERLRVVAYAENVFDEDYFSNTYEKAFYSGVQLEPSTRVFGVSLTYKFQ</sequence>
<evidence type="ECO:0000256" key="6">
    <source>
        <dbReference type="ARBA" id="ARBA00023004"/>
    </source>
</evidence>
<feature type="domain" description="TonB-dependent receptor-like beta-barrel" evidence="15">
    <location>
        <begin position="281"/>
        <end position="712"/>
    </location>
</feature>
<keyword evidence="6" id="KW-0408">Iron</keyword>
<dbReference type="PANTHER" id="PTHR32552">
    <property type="entry name" value="FERRICHROME IRON RECEPTOR-RELATED"/>
    <property type="match status" value="1"/>
</dbReference>
<evidence type="ECO:0000256" key="2">
    <source>
        <dbReference type="ARBA" id="ARBA00022448"/>
    </source>
</evidence>
<evidence type="ECO:0000313" key="17">
    <source>
        <dbReference type="EMBL" id="GFE81654.1"/>
    </source>
</evidence>
<evidence type="ECO:0000256" key="4">
    <source>
        <dbReference type="ARBA" id="ARBA00022496"/>
    </source>
</evidence>
<comment type="subcellular location">
    <subcellularLocation>
        <location evidence="1 11">Cell outer membrane</location>
        <topology evidence="1 11">Multi-pass membrane protein</topology>
    </subcellularLocation>
</comment>
<keyword evidence="17" id="KW-0675">Receptor</keyword>
<keyword evidence="9 11" id="KW-0472">Membrane</keyword>
<feature type="region of interest" description="Disordered" evidence="13">
    <location>
        <begin position="393"/>
        <end position="421"/>
    </location>
</feature>
<name>A0A829YED6_9GAMM</name>
<evidence type="ECO:0000259" key="15">
    <source>
        <dbReference type="Pfam" id="PF00593"/>
    </source>
</evidence>
<comment type="caution">
    <text evidence="17">The sequence shown here is derived from an EMBL/GenBank/DDBJ whole genome shotgun (WGS) entry which is preliminary data.</text>
</comment>
<dbReference type="SUPFAM" id="SSF56935">
    <property type="entry name" value="Porins"/>
    <property type="match status" value="1"/>
</dbReference>
<keyword evidence="5 11" id="KW-0812">Transmembrane</keyword>
<keyword evidence="8 12" id="KW-0798">TonB box</keyword>
<evidence type="ECO:0000313" key="18">
    <source>
        <dbReference type="Proteomes" id="UP000445000"/>
    </source>
</evidence>
<evidence type="ECO:0000256" key="11">
    <source>
        <dbReference type="PROSITE-ProRule" id="PRU01360"/>
    </source>
</evidence>
<dbReference type="Pfam" id="PF00593">
    <property type="entry name" value="TonB_dep_Rec_b-barrel"/>
    <property type="match status" value="1"/>
</dbReference>
<dbReference type="InterPro" id="IPR000531">
    <property type="entry name" value="Beta-barrel_TonB"/>
</dbReference>
<evidence type="ECO:0000256" key="13">
    <source>
        <dbReference type="SAM" id="MobiDB-lite"/>
    </source>
</evidence>
<dbReference type="GO" id="GO:0006826">
    <property type="term" value="P:iron ion transport"/>
    <property type="evidence" value="ECO:0007669"/>
    <property type="project" value="UniProtKB-KW"/>
</dbReference>
<dbReference type="InterPro" id="IPR036942">
    <property type="entry name" value="Beta-barrel_TonB_sf"/>
</dbReference>
<dbReference type="GO" id="GO:0009279">
    <property type="term" value="C:cell outer membrane"/>
    <property type="evidence" value="ECO:0007669"/>
    <property type="project" value="UniProtKB-SubCell"/>
</dbReference>
<evidence type="ECO:0000259" key="16">
    <source>
        <dbReference type="Pfam" id="PF07715"/>
    </source>
</evidence>
<organism evidence="17 18">
    <name type="scientific">Steroidobacter agaridevorans</name>
    <dbReference type="NCBI Taxonomy" id="2695856"/>
    <lineage>
        <taxon>Bacteria</taxon>
        <taxon>Pseudomonadati</taxon>
        <taxon>Pseudomonadota</taxon>
        <taxon>Gammaproteobacteria</taxon>
        <taxon>Steroidobacterales</taxon>
        <taxon>Steroidobacteraceae</taxon>
        <taxon>Steroidobacter</taxon>
    </lineage>
</organism>
<evidence type="ECO:0000256" key="14">
    <source>
        <dbReference type="SAM" id="SignalP"/>
    </source>
</evidence>
<keyword evidence="7" id="KW-0406">Ion transport</keyword>
<dbReference type="InterPro" id="IPR039426">
    <property type="entry name" value="TonB-dep_rcpt-like"/>
</dbReference>